<name>A0ABM6SJ29_9ACTN</name>
<dbReference type="GO" id="GO:0008168">
    <property type="term" value="F:methyltransferase activity"/>
    <property type="evidence" value="ECO:0007669"/>
    <property type="project" value="UniProtKB-KW"/>
</dbReference>
<dbReference type="RefSeq" id="WP_099506681.1">
    <property type="nucleotide sequence ID" value="NZ_CP026652.1"/>
</dbReference>
<keyword evidence="3" id="KW-1185">Reference proteome</keyword>
<organism evidence="2 3">
    <name type="scientific">Streptomyces dengpaensis</name>
    <dbReference type="NCBI Taxonomy" id="2049881"/>
    <lineage>
        <taxon>Bacteria</taxon>
        <taxon>Bacillati</taxon>
        <taxon>Actinomycetota</taxon>
        <taxon>Actinomycetes</taxon>
        <taxon>Kitasatosporales</taxon>
        <taxon>Streptomycetaceae</taxon>
        <taxon>Streptomyces</taxon>
    </lineage>
</organism>
<evidence type="ECO:0000313" key="2">
    <source>
        <dbReference type="EMBL" id="AVH54549.1"/>
    </source>
</evidence>
<dbReference type="GO" id="GO:0032259">
    <property type="term" value="P:methylation"/>
    <property type="evidence" value="ECO:0007669"/>
    <property type="project" value="UniProtKB-KW"/>
</dbReference>
<dbReference type="NCBIfam" id="TIGR03891">
    <property type="entry name" value="thiopep_ocin"/>
    <property type="match status" value="1"/>
</dbReference>
<dbReference type="Proteomes" id="UP000238413">
    <property type="component" value="Chromosome"/>
</dbReference>
<evidence type="ECO:0000259" key="1">
    <source>
        <dbReference type="Pfam" id="PF14028"/>
    </source>
</evidence>
<keyword evidence="2" id="KW-0489">Methyltransferase</keyword>
<proteinExistence type="predicted"/>
<evidence type="ECO:0000313" key="3">
    <source>
        <dbReference type="Proteomes" id="UP000238413"/>
    </source>
</evidence>
<sequence length="275" mass="30363">MNPPTWCQANVTFPDWERAEIVALAQLAPLLRAVEDEGALTAWFLVRKRPCWRVRYLPTADAQDRIGQGLDALIADGYIKGWTEIIYEPEVHAFGGAEAMTSAHRLFHRDSRSLIDHLQGDAGKHRRESSLMLCSLLMRSAGLDWYEQGDVWARVCAHRGLPPNTDQANRDRLHAAVHRLISVNGEDLMGVGGPLAHVAGWARAYTDAGRELAHLMDSGQLHRGLRDVLAHHVLFAWNRVGLPHAMQAALTAAAKTVIFGPDPTERSAADGVETP</sequence>
<accession>A0ABM6SJ29</accession>
<feature type="domain" description="Thiopeptide-type bacteriocin biosynthesis" evidence="1">
    <location>
        <begin position="6"/>
        <end position="253"/>
    </location>
</feature>
<keyword evidence="2" id="KW-0808">Transferase</keyword>
<reference evidence="2 3" key="1">
    <citation type="submission" date="2018-02" db="EMBL/GenBank/DDBJ databases">
        <title>Complete genome sequence of Streptomyces dengpaensis, the producer of angucyclines.</title>
        <authorList>
            <person name="Yumei L."/>
        </authorList>
    </citation>
    <scope>NUCLEOTIDE SEQUENCE [LARGE SCALE GENOMIC DNA]</scope>
    <source>
        <strain evidence="2 3">XZHG99</strain>
    </source>
</reference>
<dbReference type="Pfam" id="PF14028">
    <property type="entry name" value="Lant_dehydr_C"/>
    <property type="match status" value="1"/>
</dbReference>
<gene>
    <name evidence="2" type="ORF">C4B68_00385</name>
</gene>
<protein>
    <submittedName>
        <fullName evidence="2">Methyltransferase</fullName>
    </submittedName>
</protein>
<dbReference type="InterPro" id="IPR023809">
    <property type="entry name" value="Thiopep_bacteriocin_synth_dom"/>
</dbReference>
<dbReference type="EMBL" id="CP026652">
    <property type="protein sequence ID" value="AVH54549.1"/>
    <property type="molecule type" value="Genomic_DNA"/>
</dbReference>